<dbReference type="CDD" id="cd16935">
    <property type="entry name" value="HATPase_AgrC-ComD-like"/>
    <property type="match status" value="1"/>
</dbReference>
<evidence type="ECO:0000256" key="1">
    <source>
        <dbReference type="SAM" id="Phobius"/>
    </source>
</evidence>
<dbReference type="Pfam" id="PF14501">
    <property type="entry name" value="HATPase_c_5"/>
    <property type="match status" value="1"/>
</dbReference>
<dbReference type="InterPro" id="IPR032834">
    <property type="entry name" value="NatK-like_C"/>
</dbReference>
<dbReference type="Gene3D" id="3.30.565.10">
    <property type="entry name" value="Histidine kinase-like ATPase, C-terminal domain"/>
    <property type="match status" value="1"/>
</dbReference>
<keyword evidence="1" id="KW-0812">Transmembrane</keyword>
<comment type="caution">
    <text evidence="3">The sequence shown here is derived from an EMBL/GenBank/DDBJ whole genome shotgun (WGS) entry which is preliminary data.</text>
</comment>
<protein>
    <submittedName>
        <fullName evidence="3">GHKL domain-containing protein</fullName>
    </submittedName>
</protein>
<feature type="transmembrane region" description="Helical" evidence="1">
    <location>
        <begin position="167"/>
        <end position="186"/>
    </location>
</feature>
<dbReference type="AlphaFoldDB" id="A0A9D1AH87"/>
<feature type="transmembrane region" description="Helical" evidence="1">
    <location>
        <begin position="33"/>
        <end position="55"/>
    </location>
</feature>
<reference evidence="3" key="1">
    <citation type="submission" date="2020-10" db="EMBL/GenBank/DDBJ databases">
        <authorList>
            <person name="Gilroy R."/>
        </authorList>
    </citation>
    <scope>NUCLEOTIDE SEQUENCE</scope>
    <source>
        <strain evidence="3">ChiW25-3613</strain>
    </source>
</reference>
<evidence type="ECO:0000313" key="3">
    <source>
        <dbReference type="EMBL" id="HIR39116.1"/>
    </source>
</evidence>
<feature type="transmembrane region" description="Helical" evidence="1">
    <location>
        <begin position="6"/>
        <end position="26"/>
    </location>
</feature>
<dbReference type="EMBL" id="DVHB01000038">
    <property type="protein sequence ID" value="HIR39116.1"/>
    <property type="molecule type" value="Genomic_DNA"/>
</dbReference>
<keyword evidence="1" id="KW-1133">Transmembrane helix</keyword>
<feature type="transmembrane region" description="Helical" evidence="1">
    <location>
        <begin position="99"/>
        <end position="120"/>
    </location>
</feature>
<feature type="transmembrane region" description="Helical" evidence="1">
    <location>
        <begin position="126"/>
        <end position="147"/>
    </location>
</feature>
<organism evidence="3 4">
    <name type="scientific">Candidatus Coproplasma stercoripullorum</name>
    <dbReference type="NCBI Taxonomy" id="2840751"/>
    <lineage>
        <taxon>Bacteria</taxon>
        <taxon>Bacillati</taxon>
        <taxon>Bacillota</taxon>
        <taxon>Clostridia</taxon>
        <taxon>Eubacteriales</taxon>
        <taxon>Candidatus Coproplasma</taxon>
    </lineage>
</organism>
<sequence length="433" mass="48491">MPPVYSFAYSYRTMVLCVCGLIIFFPKQPKRKYWQVILAAGLAVYVLFVFCYTYFFDNFFRNENVFLASSTYIIQYVFITVIAFACLENNFMGALFCSTTAYTLEQLVSRICGLIGSFYIGTDNVFLYDMISAAMVTVASCTAAYFIILWKKGKRNREIKVVKPVQLLITVLVVAVMIFIEQAAAIEQAGGQSALEGILSYISSILFAFVVLALEYNMLSRKEATDENKLMKSLMAQEREQYEFKKSLIDTINIKAHDLKHQVRALKGRVLPDELQKIEQAVELYDASKKTGNTALDVVLNSQSLICENKGIEFTCMADGAGLSFMSDSDVYSLFSNILDNAVEAVMQVGEPEKRAVALTVLVRDGNLYIHEENYCNDKEVKFVNGLPRTTKNDAVYHGFGVKSIIATVKSYSGDCKINVDDGIFSVDITIPV</sequence>
<evidence type="ECO:0000313" key="4">
    <source>
        <dbReference type="Proteomes" id="UP000824179"/>
    </source>
</evidence>
<accession>A0A9D1AH87</accession>
<feature type="transmembrane region" description="Helical" evidence="1">
    <location>
        <begin position="198"/>
        <end position="219"/>
    </location>
</feature>
<proteinExistence type="predicted"/>
<dbReference type="Proteomes" id="UP000824179">
    <property type="component" value="Unassembled WGS sequence"/>
</dbReference>
<reference evidence="3" key="2">
    <citation type="journal article" date="2021" name="PeerJ">
        <title>Extensive microbial diversity within the chicken gut microbiome revealed by metagenomics and culture.</title>
        <authorList>
            <person name="Gilroy R."/>
            <person name="Ravi A."/>
            <person name="Getino M."/>
            <person name="Pursley I."/>
            <person name="Horton D.L."/>
            <person name="Alikhan N.F."/>
            <person name="Baker D."/>
            <person name="Gharbi K."/>
            <person name="Hall N."/>
            <person name="Watson M."/>
            <person name="Adriaenssens E.M."/>
            <person name="Foster-Nyarko E."/>
            <person name="Jarju S."/>
            <person name="Secka A."/>
            <person name="Antonio M."/>
            <person name="Oren A."/>
            <person name="Chaudhuri R.R."/>
            <person name="La Ragione R."/>
            <person name="Hildebrand F."/>
            <person name="Pallen M.J."/>
        </authorList>
    </citation>
    <scope>NUCLEOTIDE SEQUENCE</scope>
    <source>
        <strain evidence="3">ChiW25-3613</strain>
    </source>
</reference>
<dbReference type="InterPro" id="IPR036890">
    <property type="entry name" value="HATPase_C_sf"/>
</dbReference>
<feature type="domain" description="Sensor histidine kinase NatK-like C-terminal" evidence="2">
    <location>
        <begin position="329"/>
        <end position="432"/>
    </location>
</feature>
<evidence type="ECO:0000259" key="2">
    <source>
        <dbReference type="Pfam" id="PF14501"/>
    </source>
</evidence>
<feature type="transmembrane region" description="Helical" evidence="1">
    <location>
        <begin position="67"/>
        <end position="87"/>
    </location>
</feature>
<keyword evidence="1" id="KW-0472">Membrane</keyword>
<name>A0A9D1AH87_9FIRM</name>
<gene>
    <name evidence="3" type="ORF">IAB90_01920</name>
</gene>